<organism evidence="3 4">
    <name type="scientific">Caenorhabditis tropicalis</name>
    <dbReference type="NCBI Taxonomy" id="1561998"/>
    <lineage>
        <taxon>Eukaryota</taxon>
        <taxon>Metazoa</taxon>
        <taxon>Ecdysozoa</taxon>
        <taxon>Nematoda</taxon>
        <taxon>Chromadorea</taxon>
        <taxon>Rhabditida</taxon>
        <taxon>Rhabditina</taxon>
        <taxon>Rhabditomorpha</taxon>
        <taxon>Rhabditoidea</taxon>
        <taxon>Rhabditidae</taxon>
        <taxon>Peloderinae</taxon>
        <taxon>Caenorhabditis</taxon>
    </lineage>
</organism>
<feature type="coiled-coil region" evidence="1">
    <location>
        <begin position="8"/>
        <end position="35"/>
    </location>
</feature>
<feature type="compositionally biased region" description="Basic and acidic residues" evidence="2">
    <location>
        <begin position="92"/>
        <end position="105"/>
    </location>
</feature>
<dbReference type="WBParaSite" id="Csp11.Scaffold630.g21992.t1">
    <property type="protein sequence ID" value="Csp11.Scaffold630.g21992.t1"/>
    <property type="gene ID" value="Csp11.Scaffold630.g21992"/>
</dbReference>
<name>A0A1I7V3E9_9PELO</name>
<evidence type="ECO:0000313" key="3">
    <source>
        <dbReference type="Proteomes" id="UP000095282"/>
    </source>
</evidence>
<keyword evidence="1" id="KW-0175">Coiled coil</keyword>
<dbReference type="AlphaFoldDB" id="A0A1I7V3E9"/>
<proteinExistence type="predicted"/>
<reference evidence="4" key="1">
    <citation type="submission" date="2016-11" db="UniProtKB">
        <authorList>
            <consortium name="WormBaseParasite"/>
        </authorList>
    </citation>
    <scope>IDENTIFICATION</scope>
</reference>
<accession>A0A1I7V3E9</accession>
<evidence type="ECO:0000313" key="4">
    <source>
        <dbReference type="WBParaSite" id="Csp11.Scaffold630.g21992.t1"/>
    </source>
</evidence>
<protein>
    <submittedName>
        <fullName evidence="4">Uncharacterized protein</fullName>
    </submittedName>
</protein>
<keyword evidence="3" id="KW-1185">Reference proteome</keyword>
<evidence type="ECO:0000256" key="2">
    <source>
        <dbReference type="SAM" id="MobiDB-lite"/>
    </source>
</evidence>
<feature type="compositionally biased region" description="Basic and acidic residues" evidence="2">
    <location>
        <begin position="43"/>
        <end position="84"/>
    </location>
</feature>
<sequence>MFNDYLNILEIGEKIKLLEEQKRVLEAETEILKEFIQMRMEEKLAMEKENESGQKDDDDHQNEEEGAKKGENERASSSAKEKPRAVVNWIQTEERGTSGRDRWSQKKVTEGWTLIYKLEETVVAQMKEIDRLRKRIEDLEAEKEESEVESKAEEEKENPDLLS</sequence>
<evidence type="ECO:0000256" key="1">
    <source>
        <dbReference type="SAM" id="Coils"/>
    </source>
</evidence>
<feature type="region of interest" description="Disordered" evidence="2">
    <location>
        <begin position="139"/>
        <end position="163"/>
    </location>
</feature>
<dbReference type="Proteomes" id="UP000095282">
    <property type="component" value="Unplaced"/>
</dbReference>
<feature type="region of interest" description="Disordered" evidence="2">
    <location>
        <begin position="43"/>
        <end position="105"/>
    </location>
</feature>